<evidence type="ECO:0000313" key="9">
    <source>
        <dbReference type="EMBL" id="MBC8590369.1"/>
    </source>
</evidence>
<evidence type="ECO:0000256" key="5">
    <source>
        <dbReference type="ARBA" id="ARBA00022989"/>
    </source>
</evidence>
<dbReference type="PANTHER" id="PTHR47371:SF3">
    <property type="entry name" value="PHOSPHOGLYCEROL TRANSFERASE I"/>
    <property type="match status" value="1"/>
</dbReference>
<dbReference type="InterPro" id="IPR000917">
    <property type="entry name" value="Sulfatase_N"/>
</dbReference>
<feature type="transmembrane region" description="Helical" evidence="7">
    <location>
        <begin position="153"/>
        <end position="172"/>
    </location>
</feature>
<evidence type="ECO:0000259" key="8">
    <source>
        <dbReference type="Pfam" id="PF00884"/>
    </source>
</evidence>
<accession>A0A926ILP8</accession>
<keyword evidence="9" id="KW-0378">Hydrolase</keyword>
<feature type="domain" description="Sulfatase N-terminal" evidence="8">
    <location>
        <begin position="292"/>
        <end position="571"/>
    </location>
</feature>
<keyword evidence="5 7" id="KW-1133">Transmembrane helix</keyword>
<feature type="transmembrane region" description="Helical" evidence="7">
    <location>
        <begin position="68"/>
        <end position="89"/>
    </location>
</feature>
<evidence type="ECO:0000256" key="4">
    <source>
        <dbReference type="ARBA" id="ARBA00022692"/>
    </source>
</evidence>
<dbReference type="EMBL" id="JACRTK010000001">
    <property type="protein sequence ID" value="MBC8590369.1"/>
    <property type="molecule type" value="Genomic_DNA"/>
</dbReference>
<feature type="transmembrane region" description="Helical" evidence="7">
    <location>
        <begin position="36"/>
        <end position="56"/>
    </location>
</feature>
<dbReference type="InterPro" id="IPR017850">
    <property type="entry name" value="Alkaline_phosphatase_core_sf"/>
</dbReference>
<name>A0A926ILP8_9FIRM</name>
<keyword evidence="10" id="KW-1185">Reference proteome</keyword>
<dbReference type="Pfam" id="PF00884">
    <property type="entry name" value="Sulfatase"/>
    <property type="match status" value="1"/>
</dbReference>
<dbReference type="Gene3D" id="3.40.720.10">
    <property type="entry name" value="Alkaline Phosphatase, subunit A"/>
    <property type="match status" value="1"/>
</dbReference>
<comment type="caution">
    <text evidence="9">The sequence shown here is derived from an EMBL/GenBank/DDBJ whole genome shotgun (WGS) entry which is preliminary data.</text>
</comment>
<evidence type="ECO:0000313" key="10">
    <source>
        <dbReference type="Proteomes" id="UP000601522"/>
    </source>
</evidence>
<keyword evidence="6 7" id="KW-0472">Membrane</keyword>
<protein>
    <submittedName>
        <fullName evidence="9">Sulfatase-like hydrolase/transferase</fullName>
    </submittedName>
</protein>
<evidence type="ECO:0000256" key="1">
    <source>
        <dbReference type="ARBA" id="ARBA00004651"/>
    </source>
</evidence>
<feature type="transmembrane region" description="Helical" evidence="7">
    <location>
        <begin position="118"/>
        <end position="137"/>
    </location>
</feature>
<comment type="subcellular location">
    <subcellularLocation>
        <location evidence="1">Cell membrane</location>
        <topology evidence="1">Multi-pass membrane protein</topology>
    </subcellularLocation>
</comment>
<dbReference type="SUPFAM" id="SSF53649">
    <property type="entry name" value="Alkaline phosphatase-like"/>
    <property type="match status" value="1"/>
</dbReference>
<dbReference type="GO" id="GO:0005886">
    <property type="term" value="C:plasma membrane"/>
    <property type="evidence" value="ECO:0007669"/>
    <property type="project" value="UniProtKB-SubCell"/>
</dbReference>
<dbReference type="RefSeq" id="WP_249323186.1">
    <property type="nucleotide sequence ID" value="NZ_JACRTK010000001.1"/>
</dbReference>
<dbReference type="GO" id="GO:0016787">
    <property type="term" value="F:hydrolase activity"/>
    <property type="evidence" value="ECO:0007669"/>
    <property type="project" value="UniProtKB-KW"/>
</dbReference>
<evidence type="ECO:0000256" key="3">
    <source>
        <dbReference type="ARBA" id="ARBA00022475"/>
    </source>
</evidence>
<dbReference type="AlphaFoldDB" id="A0A926ILP8"/>
<organism evidence="9 10">
    <name type="scientific">Wansuia hejianensis</name>
    <dbReference type="NCBI Taxonomy" id="2763667"/>
    <lineage>
        <taxon>Bacteria</taxon>
        <taxon>Bacillati</taxon>
        <taxon>Bacillota</taxon>
        <taxon>Clostridia</taxon>
        <taxon>Lachnospirales</taxon>
        <taxon>Lachnospiraceae</taxon>
        <taxon>Wansuia</taxon>
    </lineage>
</organism>
<keyword evidence="3" id="KW-1003">Cell membrane</keyword>
<dbReference type="InterPro" id="IPR050448">
    <property type="entry name" value="OpgB/LTA_synthase_biosynth"/>
</dbReference>
<evidence type="ECO:0000256" key="6">
    <source>
        <dbReference type="ARBA" id="ARBA00023136"/>
    </source>
</evidence>
<keyword evidence="4 7" id="KW-0812">Transmembrane</keyword>
<dbReference type="PANTHER" id="PTHR47371">
    <property type="entry name" value="LIPOTEICHOIC ACID SYNTHASE"/>
    <property type="match status" value="1"/>
</dbReference>
<evidence type="ECO:0000256" key="2">
    <source>
        <dbReference type="ARBA" id="ARBA00004936"/>
    </source>
</evidence>
<sequence length="654" mass="75957">MKIKKDFPLKFKLLIYYIVSIFYMETLLRIATIGSLFSPGLFFTLIFGISFSIIIYTISNLFENTTKYVLSLSFLLILTIVFSSQLVYFKIFKTFYTIYSAGNAGQILEFWKEAIDGIKSNILYIVLIFIPLASFLFKGKKIIFPKRVKKKEIFILLVSIIIFHAIGLAGIYTSGKDINSPYSVYFNMNYPDFSVDNLGLITYMRLDIKRQIIGWTPKLEDEVPVDYTDQIPYDHKDSDNIEKPVEYNIMDIDFHKLMDNENSEDIKMIHKYFKNINPTEKNQYTGKYKDYNLILITAEGFSHLAIDKDITPTLYKMVHEGYNFTNFYTPLWGVSTSDGEYVANTSLIPKSGVWSFKQSSKNYMPFSMGNQLKSLGYTTKAYHNHTYTFYGRDLSHPNMGYDYKGLGNGLNVKATWPESDVEMMELTIPEYIKNQPFHAYYMTVSGHMLYTFEGNYIAHKNRDLVKNLKYSENVKAYLATQIELDKALEYLLDELDRSGIANRTLIALSADHYPYGLEVEEMEELANKTIDTNFELYKNAFILYTKDMEPEVIDKPASSLDIIPTISNLMGLEYDSRLLMGRDIFANEEPLVIFANRSFITDKGRYNTQTKTYTPNKGFKNDEEYIQRISNIVNNKFFYSTKILDTDYYSKVFK</sequence>
<gene>
    <name evidence="9" type="ORF">H8689_04345</name>
</gene>
<evidence type="ECO:0000256" key="7">
    <source>
        <dbReference type="SAM" id="Phobius"/>
    </source>
</evidence>
<proteinExistence type="predicted"/>
<reference evidence="9 10" key="1">
    <citation type="submission" date="2020-08" db="EMBL/GenBank/DDBJ databases">
        <title>Genome public.</title>
        <authorList>
            <person name="Liu C."/>
            <person name="Sun Q."/>
        </authorList>
    </citation>
    <scope>NUCLEOTIDE SEQUENCE [LARGE SCALE GENOMIC DNA]</scope>
    <source>
        <strain evidence="9 10">NSJ-26</strain>
    </source>
</reference>
<dbReference type="Gene3D" id="3.30.1120.170">
    <property type="match status" value="1"/>
</dbReference>
<comment type="pathway">
    <text evidence="2">Cell wall biogenesis; lipoteichoic acid biosynthesis.</text>
</comment>
<feature type="transmembrane region" description="Helical" evidence="7">
    <location>
        <begin position="12"/>
        <end position="30"/>
    </location>
</feature>
<dbReference type="Proteomes" id="UP000601522">
    <property type="component" value="Unassembled WGS sequence"/>
</dbReference>
<dbReference type="CDD" id="cd16015">
    <property type="entry name" value="LTA_synthase"/>
    <property type="match status" value="1"/>
</dbReference>